<sequence length="89" mass="9417">MQHSKIWPSAATTSPISDLQDNRVSVTSVLGGTCDNSGSGMTRRLVLACNIPKDSPMLEAVAERKLVEKLKGLGYMIPIAGEANTSTAQ</sequence>
<evidence type="ECO:0000313" key="2">
    <source>
        <dbReference type="Proteomes" id="UP000823388"/>
    </source>
</evidence>
<accession>A0A8T0VH56</accession>
<proteinExistence type="predicted"/>
<comment type="caution">
    <text evidence="1">The sequence shown here is derived from an EMBL/GenBank/DDBJ whole genome shotgun (WGS) entry which is preliminary data.</text>
</comment>
<gene>
    <name evidence="1" type="ORF">PVAP13_2NG296718</name>
</gene>
<dbReference type="Proteomes" id="UP000823388">
    <property type="component" value="Chromosome 2N"/>
</dbReference>
<protein>
    <submittedName>
        <fullName evidence="1">Uncharacterized protein</fullName>
    </submittedName>
</protein>
<name>A0A8T0VH56_PANVG</name>
<reference evidence="1 2" key="1">
    <citation type="submission" date="2020-05" db="EMBL/GenBank/DDBJ databases">
        <title>WGS assembly of Panicum virgatum.</title>
        <authorList>
            <person name="Lovell J.T."/>
            <person name="Jenkins J."/>
            <person name="Shu S."/>
            <person name="Juenger T.E."/>
            <person name="Schmutz J."/>
        </authorList>
    </citation>
    <scope>NUCLEOTIDE SEQUENCE [LARGE SCALE GENOMIC DNA]</scope>
    <source>
        <strain evidence="2">cv. AP13</strain>
    </source>
</reference>
<organism evidence="1 2">
    <name type="scientific">Panicum virgatum</name>
    <name type="common">Blackwell switchgrass</name>
    <dbReference type="NCBI Taxonomy" id="38727"/>
    <lineage>
        <taxon>Eukaryota</taxon>
        <taxon>Viridiplantae</taxon>
        <taxon>Streptophyta</taxon>
        <taxon>Embryophyta</taxon>
        <taxon>Tracheophyta</taxon>
        <taxon>Spermatophyta</taxon>
        <taxon>Magnoliopsida</taxon>
        <taxon>Liliopsida</taxon>
        <taxon>Poales</taxon>
        <taxon>Poaceae</taxon>
        <taxon>PACMAD clade</taxon>
        <taxon>Panicoideae</taxon>
        <taxon>Panicodae</taxon>
        <taxon>Paniceae</taxon>
        <taxon>Panicinae</taxon>
        <taxon>Panicum</taxon>
        <taxon>Panicum sect. Hiantes</taxon>
    </lineage>
</organism>
<dbReference type="AlphaFoldDB" id="A0A8T0VH56"/>
<keyword evidence="2" id="KW-1185">Reference proteome</keyword>
<dbReference type="EMBL" id="CM029040">
    <property type="protein sequence ID" value="KAG2633767.1"/>
    <property type="molecule type" value="Genomic_DNA"/>
</dbReference>
<evidence type="ECO:0000313" key="1">
    <source>
        <dbReference type="EMBL" id="KAG2633767.1"/>
    </source>
</evidence>